<gene>
    <name evidence="14" type="ORF">OSB1V03_LOCUS18453</name>
</gene>
<dbReference type="EMBL" id="OC879112">
    <property type="protein sequence ID" value="CAD7640986.1"/>
    <property type="molecule type" value="Genomic_DNA"/>
</dbReference>
<sequence length="412" mass="46298">MDSMDFLNDDNDDDTNAYKLFGGKEGIVFIIDVTKDMFTSDGHHFSLSRQCVENVMKNKAIASPSDESALIFMGTDKTDNELAFEHIVVDHKLQKPSVDLILGIRELTEEVFETRFGHNGRYSLADVFMIAISEFTKSKSHFATKRVILMTCCANPYSDNTTKSRHLRSTAISRAKDFKDHNIDVELIPIGDKAFDTEVFYEAVFPHLKDDKTDNKVVKLDQLMSRVYSKNHTQRILASLPFRFGSTTGPDGKLTDVQMTVYVYSLCLETKKPTAIRVDRNDNKPVVAQTQRWTADVGASVTCANREKVVICRLTLRKSSPPHLVALLPQLEDTSTGKPGGFQVIYLPFKEDVRHLAVDGAKNLGVKPEALELAKNVVEKLTFAFDAKDFENPVLQTHWRTIEALALNEADV</sequence>
<dbReference type="GO" id="GO:0016787">
    <property type="term" value="F:hydrolase activity"/>
    <property type="evidence" value="ECO:0007669"/>
    <property type="project" value="UniProtKB-KW"/>
</dbReference>
<evidence type="ECO:0000256" key="9">
    <source>
        <dbReference type="ARBA" id="ARBA00023204"/>
    </source>
</evidence>
<dbReference type="GO" id="GO:0003690">
    <property type="term" value="F:double-stranded DNA binding"/>
    <property type="evidence" value="ECO:0007669"/>
    <property type="project" value="TreeGrafter"/>
</dbReference>
<evidence type="ECO:0000256" key="2">
    <source>
        <dbReference type="ARBA" id="ARBA00022741"/>
    </source>
</evidence>
<evidence type="ECO:0000256" key="7">
    <source>
        <dbReference type="ARBA" id="ARBA00023125"/>
    </source>
</evidence>
<keyword evidence="6" id="KW-0067">ATP-binding</keyword>
<dbReference type="InterPro" id="IPR005160">
    <property type="entry name" value="Ku_C"/>
</dbReference>
<keyword evidence="3" id="KW-0227">DNA damage</keyword>
<dbReference type="GO" id="GO:0006303">
    <property type="term" value="P:double-strand break repair via nonhomologous end joining"/>
    <property type="evidence" value="ECO:0007669"/>
    <property type="project" value="InterPro"/>
</dbReference>
<feature type="non-terminal residue" evidence="14">
    <location>
        <position position="412"/>
    </location>
</feature>
<feature type="domain" description="Ku70/Ku80 N-terminal alpha/beta" evidence="13">
    <location>
        <begin position="27"/>
        <end position="236"/>
    </location>
</feature>
<evidence type="ECO:0000259" key="13">
    <source>
        <dbReference type="Pfam" id="PF03731"/>
    </source>
</evidence>
<dbReference type="GO" id="GO:0000723">
    <property type="term" value="P:telomere maintenance"/>
    <property type="evidence" value="ECO:0007669"/>
    <property type="project" value="TreeGrafter"/>
</dbReference>
<keyword evidence="7" id="KW-0238">DNA-binding</keyword>
<dbReference type="Pfam" id="PF02735">
    <property type="entry name" value="Ku"/>
    <property type="match status" value="1"/>
</dbReference>
<dbReference type="GO" id="GO:0006310">
    <property type="term" value="P:DNA recombination"/>
    <property type="evidence" value="ECO:0007669"/>
    <property type="project" value="UniProtKB-KW"/>
</dbReference>
<evidence type="ECO:0000313" key="15">
    <source>
        <dbReference type="Proteomes" id="UP000759131"/>
    </source>
</evidence>
<keyword evidence="15" id="KW-1185">Reference proteome</keyword>
<dbReference type="GO" id="GO:0003678">
    <property type="term" value="F:DNA helicase activity"/>
    <property type="evidence" value="ECO:0007669"/>
    <property type="project" value="InterPro"/>
</dbReference>
<dbReference type="Pfam" id="PF03730">
    <property type="entry name" value="Ku_C"/>
    <property type="match status" value="1"/>
</dbReference>
<feature type="domain" description="Ku" evidence="11">
    <location>
        <begin position="303"/>
        <end position="360"/>
    </location>
</feature>
<evidence type="ECO:0000256" key="10">
    <source>
        <dbReference type="ARBA" id="ARBA00023242"/>
    </source>
</evidence>
<reference evidence="14" key="1">
    <citation type="submission" date="2020-11" db="EMBL/GenBank/DDBJ databases">
        <authorList>
            <person name="Tran Van P."/>
        </authorList>
    </citation>
    <scope>NUCLEOTIDE SEQUENCE</scope>
</reference>
<keyword evidence="2" id="KW-0547">Nucleotide-binding</keyword>
<dbReference type="SUPFAM" id="SSF53300">
    <property type="entry name" value="vWA-like"/>
    <property type="match status" value="1"/>
</dbReference>
<dbReference type="OrthoDB" id="6483906at2759"/>
<accession>A0A7R9QCW7</accession>
<dbReference type="Proteomes" id="UP000759131">
    <property type="component" value="Unassembled WGS sequence"/>
</dbReference>
<name>A0A7R9QCW7_9ACAR</name>
<protein>
    <submittedName>
        <fullName evidence="14">Uncharacterized protein</fullName>
    </submittedName>
</protein>
<evidence type="ECO:0000256" key="3">
    <source>
        <dbReference type="ARBA" id="ARBA00022763"/>
    </source>
</evidence>
<dbReference type="InterPro" id="IPR006164">
    <property type="entry name" value="DNA_bd_Ku70/Ku80"/>
</dbReference>
<evidence type="ECO:0000256" key="6">
    <source>
        <dbReference type="ARBA" id="ARBA00022840"/>
    </source>
</evidence>
<dbReference type="PANTHER" id="PTHR12604:SF2">
    <property type="entry name" value="X-RAY REPAIR CROSS-COMPLEMENTING PROTEIN 6"/>
    <property type="match status" value="1"/>
</dbReference>
<dbReference type="Gene3D" id="2.40.290.10">
    <property type="match status" value="1"/>
</dbReference>
<evidence type="ECO:0000256" key="8">
    <source>
        <dbReference type="ARBA" id="ARBA00023172"/>
    </source>
</evidence>
<dbReference type="PANTHER" id="PTHR12604">
    <property type="entry name" value="KU AUTOANTIGEN DNA HELICASE"/>
    <property type="match status" value="1"/>
</dbReference>
<proteinExistence type="predicted"/>
<dbReference type="Pfam" id="PF03731">
    <property type="entry name" value="Ku_N"/>
    <property type="match status" value="1"/>
</dbReference>
<keyword evidence="5" id="KW-0347">Helicase</keyword>
<dbReference type="GO" id="GO:0005524">
    <property type="term" value="F:ATP binding"/>
    <property type="evidence" value="ECO:0007669"/>
    <property type="project" value="UniProtKB-KW"/>
</dbReference>
<evidence type="ECO:0000256" key="1">
    <source>
        <dbReference type="ARBA" id="ARBA00004123"/>
    </source>
</evidence>
<dbReference type="GO" id="GO:0043564">
    <property type="term" value="C:Ku70:Ku80 complex"/>
    <property type="evidence" value="ECO:0007669"/>
    <property type="project" value="TreeGrafter"/>
</dbReference>
<evidence type="ECO:0000259" key="11">
    <source>
        <dbReference type="Pfam" id="PF02735"/>
    </source>
</evidence>
<dbReference type="Gene3D" id="3.40.50.410">
    <property type="entry name" value="von Willebrand factor, type A domain"/>
    <property type="match status" value="1"/>
</dbReference>
<comment type="subcellular location">
    <subcellularLocation>
        <location evidence="1">Nucleus</location>
    </subcellularLocation>
</comment>
<dbReference type="Gene3D" id="1.10.1600.10">
    <property type="match status" value="1"/>
</dbReference>
<dbReference type="SUPFAM" id="SSF100939">
    <property type="entry name" value="SPOC domain-like"/>
    <property type="match status" value="1"/>
</dbReference>
<keyword evidence="10" id="KW-0539">Nucleus</keyword>
<feature type="domain" description="Ku70/Ku80 C-terminal arm" evidence="12">
    <location>
        <begin position="385"/>
        <end position="410"/>
    </location>
</feature>
<dbReference type="InterPro" id="IPR016194">
    <property type="entry name" value="SPOC-like_C_dom_sf"/>
</dbReference>
<keyword evidence="9" id="KW-0234">DNA repair</keyword>
<dbReference type="EMBL" id="CAJPIZ010024537">
    <property type="protein sequence ID" value="CAG2118502.1"/>
    <property type="molecule type" value="Genomic_DNA"/>
</dbReference>
<keyword evidence="8" id="KW-0233">DNA recombination</keyword>
<organism evidence="14">
    <name type="scientific">Medioppia subpectinata</name>
    <dbReference type="NCBI Taxonomy" id="1979941"/>
    <lineage>
        <taxon>Eukaryota</taxon>
        <taxon>Metazoa</taxon>
        <taxon>Ecdysozoa</taxon>
        <taxon>Arthropoda</taxon>
        <taxon>Chelicerata</taxon>
        <taxon>Arachnida</taxon>
        <taxon>Acari</taxon>
        <taxon>Acariformes</taxon>
        <taxon>Sarcoptiformes</taxon>
        <taxon>Oribatida</taxon>
        <taxon>Brachypylina</taxon>
        <taxon>Oppioidea</taxon>
        <taxon>Oppiidae</taxon>
        <taxon>Medioppia</taxon>
    </lineage>
</organism>
<keyword evidence="4" id="KW-0378">Hydrolase</keyword>
<dbReference type="GO" id="GO:0042162">
    <property type="term" value="F:telomeric DNA binding"/>
    <property type="evidence" value="ECO:0007669"/>
    <property type="project" value="TreeGrafter"/>
</dbReference>
<evidence type="ECO:0000313" key="14">
    <source>
        <dbReference type="EMBL" id="CAD7640986.1"/>
    </source>
</evidence>
<evidence type="ECO:0000256" key="4">
    <source>
        <dbReference type="ARBA" id="ARBA00022801"/>
    </source>
</evidence>
<dbReference type="AlphaFoldDB" id="A0A7R9QCW7"/>
<evidence type="ECO:0000256" key="5">
    <source>
        <dbReference type="ARBA" id="ARBA00022806"/>
    </source>
</evidence>
<evidence type="ECO:0000259" key="12">
    <source>
        <dbReference type="Pfam" id="PF03730"/>
    </source>
</evidence>
<dbReference type="InterPro" id="IPR005161">
    <property type="entry name" value="Ku_N"/>
</dbReference>
<dbReference type="InterPro" id="IPR036465">
    <property type="entry name" value="vWFA_dom_sf"/>
</dbReference>